<sequence length="505" mass="55582">MAKSLWGLETQALNPSVTKSVYARTGAADWNPPGGYMNPYTYNPSDNLRGPDHQNLANSQSTGSTCNDFPTTQVDHIITKLPSPGTIPTLGRTDNRPNGDEVDHTSIGDSGSDVETGEETGQKSAASKGSSKRARTAYTQPQLLELEKEFWYNKYLCRPRRIELATSLNLTEKQVKVWFQNRRMKFKRQNKIDPLPPPQPPTVSSSSEFRGDLFIHPQVVNADPELQRANLNCRFFEPTYNSLGCSVVSSTVSKRPGQNMWPNTGNISPRYLNPDAFITATGPAGRNENTRVSTCLHDSGCIGQVVVPGRPPSSSQEVRFGTSQLTSDANVNRRSTPMETMELNSLQRGHETAGCSLTSLGYPHFSGWHQFSYFSNSDDVHPLVQSGGPPSTISEVRRTIGSLKQEWPPQDPAGSFYSEEEDERGADEDRGDGNSQDTSSSGSEVYVGTENSYRSESMKVPNLQAVRTISNLQSVYKHPPGRAISSLIAPLQTYSEQGRLGNSFY</sequence>
<dbReference type="CDD" id="cd00086">
    <property type="entry name" value="homeodomain"/>
    <property type="match status" value="1"/>
</dbReference>
<evidence type="ECO:0000313" key="10">
    <source>
        <dbReference type="Proteomes" id="UP000275846"/>
    </source>
</evidence>
<protein>
    <submittedName>
        <fullName evidence="11">Homeobox domain-containing protein</fullName>
    </submittedName>
</protein>
<dbReference type="PANTHER" id="PTHR45664:SF12">
    <property type="entry name" value="PANCREAS_DUODENUM HOMEOBOX PROTEIN 1"/>
    <property type="match status" value="1"/>
</dbReference>
<feature type="region of interest" description="Disordered" evidence="7">
    <location>
        <begin position="45"/>
        <end position="136"/>
    </location>
</feature>
<name>A0A183T0J6_SCHSO</name>
<evidence type="ECO:0000259" key="8">
    <source>
        <dbReference type="PROSITE" id="PS50071"/>
    </source>
</evidence>
<dbReference type="SUPFAM" id="SSF46689">
    <property type="entry name" value="Homeodomain-like"/>
    <property type="match status" value="1"/>
</dbReference>
<evidence type="ECO:0000256" key="5">
    <source>
        <dbReference type="PROSITE-ProRule" id="PRU00108"/>
    </source>
</evidence>
<organism evidence="11">
    <name type="scientific">Schistocephalus solidus</name>
    <name type="common">Tapeworm</name>
    <dbReference type="NCBI Taxonomy" id="70667"/>
    <lineage>
        <taxon>Eukaryota</taxon>
        <taxon>Metazoa</taxon>
        <taxon>Spiralia</taxon>
        <taxon>Lophotrochozoa</taxon>
        <taxon>Platyhelminthes</taxon>
        <taxon>Cestoda</taxon>
        <taxon>Eucestoda</taxon>
        <taxon>Diphyllobothriidea</taxon>
        <taxon>Diphyllobothriidae</taxon>
        <taxon>Schistocephalus</taxon>
    </lineage>
</organism>
<dbReference type="Gene3D" id="1.10.10.60">
    <property type="entry name" value="Homeodomain-like"/>
    <property type="match status" value="1"/>
</dbReference>
<dbReference type="InterPro" id="IPR009057">
    <property type="entry name" value="Homeodomain-like_sf"/>
</dbReference>
<keyword evidence="10" id="KW-1185">Reference proteome</keyword>
<dbReference type="Pfam" id="PF00046">
    <property type="entry name" value="Homeodomain"/>
    <property type="match status" value="1"/>
</dbReference>
<dbReference type="GO" id="GO:0000981">
    <property type="term" value="F:DNA-binding transcription factor activity, RNA polymerase II-specific"/>
    <property type="evidence" value="ECO:0007669"/>
    <property type="project" value="InterPro"/>
</dbReference>
<proteinExistence type="predicted"/>
<evidence type="ECO:0000256" key="6">
    <source>
        <dbReference type="RuleBase" id="RU000682"/>
    </source>
</evidence>
<dbReference type="PANTHER" id="PTHR45664">
    <property type="entry name" value="PROTEIN ZERKNUELLT 1-RELATED"/>
    <property type="match status" value="1"/>
</dbReference>
<dbReference type="WBParaSite" id="SSLN_0001036701-mRNA-1">
    <property type="protein sequence ID" value="SSLN_0001036701-mRNA-1"/>
    <property type="gene ID" value="SSLN_0001036701"/>
</dbReference>
<dbReference type="STRING" id="70667.A0A183T0J6"/>
<dbReference type="GO" id="GO:0005634">
    <property type="term" value="C:nucleus"/>
    <property type="evidence" value="ECO:0007669"/>
    <property type="project" value="UniProtKB-SubCell"/>
</dbReference>
<accession>A0A183T0J6</accession>
<feature type="domain" description="Homeobox" evidence="8">
    <location>
        <begin position="129"/>
        <end position="189"/>
    </location>
</feature>
<dbReference type="PROSITE" id="PS00027">
    <property type="entry name" value="HOMEOBOX_1"/>
    <property type="match status" value="1"/>
</dbReference>
<dbReference type="GO" id="GO:0048513">
    <property type="term" value="P:animal organ development"/>
    <property type="evidence" value="ECO:0007669"/>
    <property type="project" value="UniProtKB-ARBA"/>
</dbReference>
<evidence type="ECO:0000256" key="7">
    <source>
        <dbReference type="SAM" id="MobiDB-lite"/>
    </source>
</evidence>
<keyword evidence="3 5" id="KW-0371">Homeobox</keyword>
<reference evidence="11" key="1">
    <citation type="submission" date="2016-06" db="UniProtKB">
        <authorList>
            <consortium name="WormBaseParasite"/>
        </authorList>
    </citation>
    <scope>IDENTIFICATION</scope>
</reference>
<dbReference type="InterPro" id="IPR001356">
    <property type="entry name" value="HD"/>
</dbReference>
<gene>
    <name evidence="9" type="ORF">SSLN_LOCUS9998</name>
</gene>
<evidence type="ECO:0000313" key="11">
    <source>
        <dbReference type="WBParaSite" id="SSLN_0001036701-mRNA-1"/>
    </source>
</evidence>
<dbReference type="FunFam" id="1.10.10.60:FF:000176">
    <property type="entry name" value="pancreas/duodenum homeobox protein 1"/>
    <property type="match status" value="1"/>
</dbReference>
<dbReference type="OrthoDB" id="6159439at2759"/>
<dbReference type="Proteomes" id="UP000275846">
    <property type="component" value="Unassembled WGS sequence"/>
</dbReference>
<dbReference type="EMBL" id="UYSU01035591">
    <property type="protein sequence ID" value="VDL96383.1"/>
    <property type="molecule type" value="Genomic_DNA"/>
</dbReference>
<dbReference type="GO" id="GO:0000978">
    <property type="term" value="F:RNA polymerase II cis-regulatory region sequence-specific DNA binding"/>
    <property type="evidence" value="ECO:0007669"/>
    <property type="project" value="TreeGrafter"/>
</dbReference>
<feature type="DNA-binding region" description="Homeobox" evidence="5">
    <location>
        <begin position="131"/>
        <end position="190"/>
    </location>
</feature>
<comment type="subcellular location">
    <subcellularLocation>
        <location evidence="5 6">Nucleus</location>
    </subcellularLocation>
</comment>
<keyword evidence="4 5" id="KW-0539">Nucleus</keyword>
<dbReference type="GO" id="GO:0045944">
    <property type="term" value="P:positive regulation of transcription by RNA polymerase II"/>
    <property type="evidence" value="ECO:0007669"/>
    <property type="project" value="UniProtKB-ARBA"/>
</dbReference>
<dbReference type="PROSITE" id="PS50071">
    <property type="entry name" value="HOMEOBOX_2"/>
    <property type="match status" value="1"/>
</dbReference>
<dbReference type="SMART" id="SM00389">
    <property type="entry name" value="HOX"/>
    <property type="match status" value="1"/>
</dbReference>
<evidence type="ECO:0000256" key="2">
    <source>
        <dbReference type="ARBA" id="ARBA00023125"/>
    </source>
</evidence>
<evidence type="ECO:0000256" key="4">
    <source>
        <dbReference type="ARBA" id="ARBA00023242"/>
    </source>
</evidence>
<evidence type="ECO:0000313" key="9">
    <source>
        <dbReference type="EMBL" id="VDL96383.1"/>
    </source>
</evidence>
<evidence type="ECO:0000256" key="1">
    <source>
        <dbReference type="ARBA" id="ARBA00022473"/>
    </source>
</evidence>
<keyword evidence="2 5" id="KW-0238">DNA-binding</keyword>
<reference evidence="9 10" key="2">
    <citation type="submission" date="2018-11" db="EMBL/GenBank/DDBJ databases">
        <authorList>
            <consortium name="Pathogen Informatics"/>
        </authorList>
    </citation>
    <scope>NUCLEOTIDE SEQUENCE [LARGE SCALE GENOMIC DNA]</scope>
    <source>
        <strain evidence="9 10">NST_G2</strain>
    </source>
</reference>
<feature type="compositionally biased region" description="Polar residues" evidence="7">
    <location>
        <begin position="434"/>
        <end position="454"/>
    </location>
</feature>
<dbReference type="AlphaFoldDB" id="A0A183T0J6"/>
<feature type="region of interest" description="Disordered" evidence="7">
    <location>
        <begin position="402"/>
        <end position="454"/>
    </location>
</feature>
<dbReference type="PRINTS" id="PR00024">
    <property type="entry name" value="HOMEOBOX"/>
</dbReference>
<evidence type="ECO:0000256" key="3">
    <source>
        <dbReference type="ARBA" id="ARBA00023155"/>
    </source>
</evidence>
<feature type="compositionally biased region" description="Basic and acidic residues" evidence="7">
    <location>
        <begin position="93"/>
        <end position="106"/>
    </location>
</feature>
<dbReference type="InterPro" id="IPR017970">
    <property type="entry name" value="Homeobox_CS"/>
</dbReference>
<feature type="compositionally biased region" description="Polar residues" evidence="7">
    <location>
        <begin position="55"/>
        <end position="74"/>
    </location>
</feature>
<dbReference type="InterPro" id="IPR020479">
    <property type="entry name" value="HD_metazoa"/>
</dbReference>
<keyword evidence="1" id="KW-0217">Developmental protein</keyword>